<dbReference type="Proteomes" id="UP000256645">
    <property type="component" value="Unassembled WGS sequence"/>
</dbReference>
<dbReference type="Gene3D" id="3.90.1590.10">
    <property type="entry name" value="glutathione-dependent formaldehyde- activating enzyme (gfa)"/>
    <property type="match status" value="1"/>
</dbReference>
<evidence type="ECO:0000313" key="2">
    <source>
        <dbReference type="Proteomes" id="UP000256645"/>
    </source>
</evidence>
<evidence type="ECO:0000313" key="1">
    <source>
        <dbReference type="EMBL" id="RDW71107.1"/>
    </source>
</evidence>
<sequence>MPLRKGQLTLHGGCFCRSIRYTINIPEFSERPVVEKDPQAPLGPQTEVEKRLPVITVDHCHSCRHSTGVLMQNWVICPQRWVEFTVTTKDIGGGEQERMHIPTQDLLVPSAELQGKCSIRSFSSSEHAARTFCGTCGTNLFFYYGGPENEMAKPENWGPYCDVTLGSLDEEFLKMEELRPARQVHRKEAVEWLGEVLDGATEVFREEGEKV</sequence>
<dbReference type="InterPro" id="IPR011057">
    <property type="entry name" value="Mss4-like_sf"/>
</dbReference>
<protein>
    <recommendedName>
        <fullName evidence="3">CENP-V/GFA domain-containing protein</fullName>
    </recommendedName>
</protein>
<dbReference type="SUPFAM" id="SSF51316">
    <property type="entry name" value="Mss4-like"/>
    <property type="match status" value="1"/>
</dbReference>
<dbReference type="OrthoDB" id="6329284at2759"/>
<accession>A0A3D8RAN0</accession>
<dbReference type="PANTHER" id="PTHR33337:SF40">
    <property type="entry name" value="CENP-V_GFA DOMAIN-CONTAINING PROTEIN-RELATED"/>
    <property type="match status" value="1"/>
</dbReference>
<dbReference type="EMBL" id="PDLM01000008">
    <property type="protein sequence ID" value="RDW71107.1"/>
    <property type="molecule type" value="Genomic_DNA"/>
</dbReference>
<dbReference type="PANTHER" id="PTHR33337">
    <property type="entry name" value="GFA DOMAIN-CONTAINING PROTEIN"/>
    <property type="match status" value="1"/>
</dbReference>
<comment type="caution">
    <text evidence="1">The sequence shown here is derived from an EMBL/GenBank/DDBJ whole genome shotgun (WGS) entry which is preliminary data.</text>
</comment>
<gene>
    <name evidence="1" type="ORF">BP6252_07670</name>
</gene>
<name>A0A3D8RAN0_9HELO</name>
<reference evidence="1 2" key="1">
    <citation type="journal article" date="2018" name="IMA Fungus">
        <title>IMA Genome-F 9: Draft genome sequence of Annulohypoxylon stygium, Aspergillus mulundensis, Berkeleyomyces basicola (syn. Thielaviopsis basicola), Ceratocystis smalleyi, two Cercospora beticola strains, Coleophoma cylindrospora, Fusarium fracticaudum, Phialophora cf. hyalina, and Morchella septimelata.</title>
        <authorList>
            <person name="Wingfield B.D."/>
            <person name="Bills G.F."/>
            <person name="Dong Y."/>
            <person name="Huang W."/>
            <person name="Nel W.J."/>
            <person name="Swalarsk-Parry B.S."/>
            <person name="Vaghefi N."/>
            <person name="Wilken P.M."/>
            <person name="An Z."/>
            <person name="de Beer Z.W."/>
            <person name="De Vos L."/>
            <person name="Chen L."/>
            <person name="Duong T.A."/>
            <person name="Gao Y."/>
            <person name="Hammerbacher A."/>
            <person name="Kikkert J.R."/>
            <person name="Li Y."/>
            <person name="Li H."/>
            <person name="Li K."/>
            <person name="Li Q."/>
            <person name="Liu X."/>
            <person name="Ma X."/>
            <person name="Naidoo K."/>
            <person name="Pethybridge S.J."/>
            <person name="Sun J."/>
            <person name="Steenkamp E.T."/>
            <person name="van der Nest M.A."/>
            <person name="van Wyk S."/>
            <person name="Wingfield M.J."/>
            <person name="Xiong C."/>
            <person name="Yue Q."/>
            <person name="Zhang X."/>
        </authorList>
    </citation>
    <scope>NUCLEOTIDE SEQUENCE [LARGE SCALE GENOMIC DNA]</scope>
    <source>
        <strain evidence="1 2">BP6252</strain>
    </source>
</reference>
<evidence type="ECO:0008006" key="3">
    <source>
        <dbReference type="Google" id="ProtNLM"/>
    </source>
</evidence>
<proteinExistence type="predicted"/>
<dbReference type="AlphaFoldDB" id="A0A3D8RAN0"/>
<keyword evidence="2" id="KW-1185">Reference proteome</keyword>
<organism evidence="1 2">
    <name type="scientific">Coleophoma cylindrospora</name>
    <dbReference type="NCBI Taxonomy" id="1849047"/>
    <lineage>
        <taxon>Eukaryota</taxon>
        <taxon>Fungi</taxon>
        <taxon>Dikarya</taxon>
        <taxon>Ascomycota</taxon>
        <taxon>Pezizomycotina</taxon>
        <taxon>Leotiomycetes</taxon>
        <taxon>Helotiales</taxon>
        <taxon>Dermateaceae</taxon>
        <taxon>Coleophoma</taxon>
    </lineage>
</organism>